<evidence type="ECO:0000313" key="1">
    <source>
        <dbReference type="EMBL" id="GAA1511333.1"/>
    </source>
</evidence>
<reference evidence="1 2" key="1">
    <citation type="journal article" date="2019" name="Int. J. Syst. Evol. Microbiol.">
        <title>The Global Catalogue of Microorganisms (GCM) 10K type strain sequencing project: providing services to taxonomists for standard genome sequencing and annotation.</title>
        <authorList>
            <consortium name="The Broad Institute Genomics Platform"/>
            <consortium name="The Broad Institute Genome Sequencing Center for Infectious Disease"/>
            <person name="Wu L."/>
            <person name="Ma J."/>
        </authorList>
    </citation>
    <scope>NUCLEOTIDE SEQUENCE [LARGE SCALE GENOMIC DNA]</scope>
    <source>
        <strain evidence="1 2">JCM 14942</strain>
    </source>
</reference>
<sequence>MGGAATGVVTYSELDDLWRDHDGVLAELGRRDGVTSVAELGGGANPIVADEETWGFLHRHPVPGLSSFAVVVLRKPSEGGRTR</sequence>
<proteinExistence type="predicted"/>
<keyword evidence="2" id="KW-1185">Reference proteome</keyword>
<name>A0ABN2A4V5_9ACTN</name>
<comment type="caution">
    <text evidence="1">The sequence shown here is derived from an EMBL/GenBank/DDBJ whole genome shotgun (WGS) entry which is preliminary data.</text>
</comment>
<gene>
    <name evidence="1" type="ORF">GCM10009788_14640</name>
</gene>
<organism evidence="1 2">
    <name type="scientific">Nocardioides humi</name>
    <dbReference type="NCBI Taxonomy" id="449461"/>
    <lineage>
        <taxon>Bacteria</taxon>
        <taxon>Bacillati</taxon>
        <taxon>Actinomycetota</taxon>
        <taxon>Actinomycetes</taxon>
        <taxon>Propionibacteriales</taxon>
        <taxon>Nocardioidaceae</taxon>
        <taxon>Nocardioides</taxon>
    </lineage>
</organism>
<dbReference type="Proteomes" id="UP001500842">
    <property type="component" value="Unassembled WGS sequence"/>
</dbReference>
<evidence type="ECO:0000313" key="2">
    <source>
        <dbReference type="Proteomes" id="UP001500842"/>
    </source>
</evidence>
<accession>A0ABN2A4V5</accession>
<protein>
    <submittedName>
        <fullName evidence="1">Uncharacterized protein</fullName>
    </submittedName>
</protein>
<dbReference type="EMBL" id="BAAAOR010000012">
    <property type="protein sequence ID" value="GAA1511333.1"/>
    <property type="molecule type" value="Genomic_DNA"/>
</dbReference>